<reference evidence="2" key="2">
    <citation type="submission" date="2023-11" db="UniProtKB">
        <authorList>
            <consortium name="WormBaseParasite"/>
        </authorList>
    </citation>
    <scope>IDENTIFICATION</scope>
</reference>
<accession>A0AA85IU48</accession>
<sequence length="148" mass="16969">MKCCQATFDIVAVTADNEPTLVKRQFQMSIEEALNRIVAQNEDSQPLLSTSQLTELIGRDGNTGYQGPVLQEFTNIAKSITRYRPRNSSIRNDQNVWMKVIKFDLRHRNCNISVYFYKIHRQVSCELVVRSSINPLHKHIIGFSVNGN</sequence>
<proteinExistence type="predicted"/>
<organism evidence="1 2">
    <name type="scientific">Trichobilharzia regenti</name>
    <name type="common">Nasal bird schistosome</name>
    <dbReference type="NCBI Taxonomy" id="157069"/>
    <lineage>
        <taxon>Eukaryota</taxon>
        <taxon>Metazoa</taxon>
        <taxon>Spiralia</taxon>
        <taxon>Lophotrochozoa</taxon>
        <taxon>Platyhelminthes</taxon>
        <taxon>Trematoda</taxon>
        <taxon>Digenea</taxon>
        <taxon>Strigeidida</taxon>
        <taxon>Schistosomatoidea</taxon>
        <taxon>Schistosomatidae</taxon>
        <taxon>Trichobilharzia</taxon>
    </lineage>
</organism>
<dbReference type="AlphaFoldDB" id="A0AA85IU48"/>
<name>A0AA85IU48_TRIRE</name>
<evidence type="ECO:0000313" key="2">
    <source>
        <dbReference type="WBParaSite" id="TREG1_120060.1"/>
    </source>
</evidence>
<keyword evidence="1" id="KW-1185">Reference proteome</keyword>
<evidence type="ECO:0000313" key="1">
    <source>
        <dbReference type="Proteomes" id="UP000050795"/>
    </source>
</evidence>
<protein>
    <submittedName>
        <fullName evidence="2">Uncharacterized protein</fullName>
    </submittedName>
</protein>
<dbReference type="Proteomes" id="UP000050795">
    <property type="component" value="Unassembled WGS sequence"/>
</dbReference>
<dbReference type="WBParaSite" id="TREG1_120060.1">
    <property type="protein sequence ID" value="TREG1_120060.1"/>
    <property type="gene ID" value="TREG1_120060"/>
</dbReference>
<reference evidence="1" key="1">
    <citation type="submission" date="2022-06" db="EMBL/GenBank/DDBJ databases">
        <authorList>
            <person name="Berger JAMES D."/>
            <person name="Berger JAMES D."/>
        </authorList>
    </citation>
    <scope>NUCLEOTIDE SEQUENCE [LARGE SCALE GENOMIC DNA]</scope>
</reference>